<dbReference type="Gene3D" id="2.160.20.60">
    <property type="entry name" value="Glutamate synthase, alpha subunit, C-terminal domain"/>
    <property type="match status" value="1"/>
</dbReference>
<dbReference type="Pfam" id="PF04898">
    <property type="entry name" value="Glu_syn_central"/>
    <property type="match status" value="1"/>
</dbReference>
<keyword evidence="10" id="KW-0274">FAD</keyword>
<evidence type="ECO:0000313" key="24">
    <source>
        <dbReference type="Proteomes" id="UP000199256"/>
    </source>
</evidence>
<keyword evidence="15" id="KW-0314">Glutamate biosynthesis</keyword>
<dbReference type="InterPro" id="IPR006982">
    <property type="entry name" value="Glu_synth_centr_N"/>
</dbReference>
<evidence type="ECO:0000256" key="13">
    <source>
        <dbReference type="ARBA" id="ARBA00023004"/>
    </source>
</evidence>
<dbReference type="InterPro" id="IPR017932">
    <property type="entry name" value="GATase_2_dom"/>
</dbReference>
<evidence type="ECO:0000313" key="23">
    <source>
        <dbReference type="EMBL" id="SEL32712.1"/>
    </source>
</evidence>
<keyword evidence="16" id="KW-0003">3Fe-4S</keyword>
<evidence type="ECO:0000256" key="14">
    <source>
        <dbReference type="ARBA" id="ARBA00023014"/>
    </source>
</evidence>
<keyword evidence="9" id="KW-0479">Metal-binding</keyword>
<feature type="domain" description="Glutamine amidotransferase type-2" evidence="22">
    <location>
        <begin position="22"/>
        <end position="417"/>
    </location>
</feature>
<protein>
    <recommendedName>
        <fullName evidence="19">Glutamate synthase [NADPH] large chain</fullName>
        <ecNumber evidence="5">1.4.1.13</ecNumber>
    </recommendedName>
    <alternativeName>
        <fullName evidence="20">Glutamate synthase subunit alpha</fullName>
    </alternativeName>
</protein>
<dbReference type="InterPro" id="IPR013785">
    <property type="entry name" value="Aldolase_TIM"/>
</dbReference>
<dbReference type="GO" id="GO:0019676">
    <property type="term" value="P:ammonia assimilation cycle"/>
    <property type="evidence" value="ECO:0007669"/>
    <property type="project" value="TreeGrafter"/>
</dbReference>
<evidence type="ECO:0000256" key="9">
    <source>
        <dbReference type="ARBA" id="ARBA00022723"/>
    </source>
</evidence>
<dbReference type="Pfam" id="PF01645">
    <property type="entry name" value="Glu_synthase"/>
    <property type="match status" value="1"/>
</dbReference>
<dbReference type="PANTHER" id="PTHR11938:SF133">
    <property type="entry name" value="GLUTAMATE SYNTHASE (NADH)"/>
    <property type="match status" value="1"/>
</dbReference>
<dbReference type="EC" id="1.4.1.13" evidence="5"/>
<dbReference type="FunFam" id="3.60.20.10:FF:000001">
    <property type="entry name" value="Glutamate synthase, large subunit"/>
    <property type="match status" value="1"/>
</dbReference>
<dbReference type="Pfam" id="PF00310">
    <property type="entry name" value="GATase_2"/>
    <property type="match status" value="1"/>
</dbReference>
<dbReference type="CDD" id="cd00982">
    <property type="entry name" value="gltB_C"/>
    <property type="match status" value="1"/>
</dbReference>
<evidence type="ECO:0000256" key="1">
    <source>
        <dbReference type="ARBA" id="ARBA00001917"/>
    </source>
</evidence>
<evidence type="ECO:0000256" key="8">
    <source>
        <dbReference type="ARBA" id="ARBA00022643"/>
    </source>
</evidence>
<comment type="similarity">
    <text evidence="4">Belongs to the glutamate synthase family.</text>
</comment>
<evidence type="ECO:0000256" key="12">
    <source>
        <dbReference type="ARBA" id="ARBA00023002"/>
    </source>
</evidence>
<dbReference type="GO" id="GO:0006537">
    <property type="term" value="P:glutamate biosynthetic process"/>
    <property type="evidence" value="ECO:0007669"/>
    <property type="project" value="UniProtKB-KW"/>
</dbReference>
<evidence type="ECO:0000256" key="17">
    <source>
        <dbReference type="ARBA" id="ARBA00037898"/>
    </source>
</evidence>
<reference evidence="24" key="1">
    <citation type="submission" date="2016-10" db="EMBL/GenBank/DDBJ databases">
        <authorList>
            <person name="Varghese N."/>
            <person name="Submissions S."/>
        </authorList>
    </citation>
    <scope>NUCLEOTIDE SEQUENCE [LARGE SCALE GENOMIC DNA]</scope>
    <source>
        <strain evidence="24">DSM 241</strain>
    </source>
</reference>
<evidence type="ECO:0000256" key="3">
    <source>
        <dbReference type="ARBA" id="ARBA00001974"/>
    </source>
</evidence>
<dbReference type="SUPFAM" id="SSF51395">
    <property type="entry name" value="FMN-linked oxidoreductases"/>
    <property type="match status" value="1"/>
</dbReference>
<dbReference type="InterPro" id="IPR029055">
    <property type="entry name" value="Ntn_hydrolases_N"/>
</dbReference>
<feature type="region of interest" description="Disordered" evidence="21">
    <location>
        <begin position="1529"/>
        <end position="1557"/>
    </location>
</feature>
<feature type="compositionally biased region" description="Polar residues" evidence="21">
    <location>
        <begin position="1546"/>
        <end position="1557"/>
    </location>
</feature>
<evidence type="ECO:0000256" key="11">
    <source>
        <dbReference type="ARBA" id="ARBA00022962"/>
    </source>
</evidence>
<dbReference type="CDD" id="cd02808">
    <property type="entry name" value="GltS_FMN"/>
    <property type="match status" value="1"/>
</dbReference>
<keyword evidence="11" id="KW-0315">Glutamine amidotransferase</keyword>
<comment type="cofactor">
    <cofactor evidence="2">
        <name>[3Fe-4S] cluster</name>
        <dbReference type="ChEBI" id="CHEBI:21137"/>
    </cofactor>
</comment>
<dbReference type="FunFam" id="2.160.20.60:FF:000001">
    <property type="entry name" value="Glutamate synthase, large subunit"/>
    <property type="match status" value="1"/>
</dbReference>
<evidence type="ECO:0000256" key="7">
    <source>
        <dbReference type="ARBA" id="ARBA00022630"/>
    </source>
</evidence>
<evidence type="ECO:0000256" key="4">
    <source>
        <dbReference type="ARBA" id="ARBA00009716"/>
    </source>
</evidence>
<keyword evidence="24" id="KW-1185">Reference proteome</keyword>
<accession>A0A1H7PAB5</accession>
<dbReference type="InterPro" id="IPR036485">
    <property type="entry name" value="Glu_synth_asu_C_sf"/>
</dbReference>
<dbReference type="RefSeq" id="WP_090254561.1">
    <property type="nucleotide sequence ID" value="NZ_FOAA01000013.1"/>
</dbReference>
<dbReference type="Gene3D" id="3.20.20.70">
    <property type="entry name" value="Aldolase class I"/>
    <property type="match status" value="2"/>
</dbReference>
<keyword evidence="6" id="KW-0028">Amino-acid biosynthesis</keyword>
<dbReference type="CDD" id="cd00713">
    <property type="entry name" value="GltS"/>
    <property type="match status" value="1"/>
</dbReference>
<dbReference type="Proteomes" id="UP000199256">
    <property type="component" value="Unassembled WGS sequence"/>
</dbReference>
<name>A0A1H7PAB5_9GAMM</name>
<dbReference type="GO" id="GO:0051538">
    <property type="term" value="F:3 iron, 4 sulfur cluster binding"/>
    <property type="evidence" value="ECO:0007669"/>
    <property type="project" value="UniProtKB-KW"/>
</dbReference>
<evidence type="ECO:0000259" key="22">
    <source>
        <dbReference type="PROSITE" id="PS51278"/>
    </source>
</evidence>
<comment type="catalytic activity">
    <reaction evidence="18">
        <text>2 L-glutamate + NADP(+) = L-glutamine + 2-oxoglutarate + NADPH + H(+)</text>
        <dbReference type="Rhea" id="RHEA:15501"/>
        <dbReference type="ChEBI" id="CHEBI:15378"/>
        <dbReference type="ChEBI" id="CHEBI:16810"/>
        <dbReference type="ChEBI" id="CHEBI:29985"/>
        <dbReference type="ChEBI" id="CHEBI:57783"/>
        <dbReference type="ChEBI" id="CHEBI:58349"/>
        <dbReference type="ChEBI" id="CHEBI:58359"/>
        <dbReference type="EC" id="1.4.1.13"/>
    </reaction>
</comment>
<dbReference type="Gene3D" id="3.60.20.10">
    <property type="entry name" value="Glutamine Phosphoribosylpyrophosphate, subunit 1, domain 1"/>
    <property type="match status" value="1"/>
</dbReference>
<dbReference type="SUPFAM" id="SSF56235">
    <property type="entry name" value="N-terminal nucleophile aminohydrolases (Ntn hydrolases)"/>
    <property type="match status" value="1"/>
</dbReference>
<dbReference type="FunFam" id="3.20.20.70:FF:000031">
    <property type="entry name" value="Glutamate synthase 1 [NADH]"/>
    <property type="match status" value="1"/>
</dbReference>
<keyword evidence="8" id="KW-0288">FMN</keyword>
<evidence type="ECO:0000256" key="2">
    <source>
        <dbReference type="ARBA" id="ARBA00001927"/>
    </source>
</evidence>
<evidence type="ECO:0000256" key="6">
    <source>
        <dbReference type="ARBA" id="ARBA00022605"/>
    </source>
</evidence>
<dbReference type="Pfam" id="PF01493">
    <property type="entry name" value="GXGXG"/>
    <property type="match status" value="1"/>
</dbReference>
<evidence type="ECO:0000256" key="16">
    <source>
        <dbReference type="ARBA" id="ARBA00023291"/>
    </source>
</evidence>
<gene>
    <name evidence="23" type="ORF">SAMN05444515_113100</name>
</gene>
<dbReference type="STRING" id="1396821.SAMN05444515_113100"/>
<dbReference type="InterPro" id="IPR002932">
    <property type="entry name" value="Glu_synthdom"/>
</dbReference>
<evidence type="ECO:0000256" key="21">
    <source>
        <dbReference type="SAM" id="MobiDB-lite"/>
    </source>
</evidence>
<proteinExistence type="inferred from homology"/>
<dbReference type="GO" id="GO:0004355">
    <property type="term" value="F:glutamate synthase (NADPH) activity"/>
    <property type="evidence" value="ECO:0007669"/>
    <property type="project" value="UniProtKB-EC"/>
</dbReference>
<evidence type="ECO:0000256" key="20">
    <source>
        <dbReference type="ARBA" id="ARBA00079921"/>
    </source>
</evidence>
<organism evidence="23 24">
    <name type="scientific">Ectothiorhodospira marina</name>
    <dbReference type="NCBI Taxonomy" id="1396821"/>
    <lineage>
        <taxon>Bacteria</taxon>
        <taxon>Pseudomonadati</taxon>
        <taxon>Pseudomonadota</taxon>
        <taxon>Gammaproteobacteria</taxon>
        <taxon>Chromatiales</taxon>
        <taxon>Ectothiorhodospiraceae</taxon>
        <taxon>Ectothiorhodospira</taxon>
    </lineage>
</organism>
<dbReference type="GO" id="GO:0046872">
    <property type="term" value="F:metal ion binding"/>
    <property type="evidence" value="ECO:0007669"/>
    <property type="project" value="UniProtKB-KW"/>
</dbReference>
<keyword evidence="14" id="KW-0411">Iron-sulfur</keyword>
<evidence type="ECO:0000256" key="5">
    <source>
        <dbReference type="ARBA" id="ARBA00012079"/>
    </source>
</evidence>
<keyword evidence="13" id="KW-0408">Iron</keyword>
<comment type="cofactor">
    <cofactor evidence="1">
        <name>FMN</name>
        <dbReference type="ChEBI" id="CHEBI:58210"/>
    </cofactor>
</comment>
<evidence type="ECO:0000256" key="15">
    <source>
        <dbReference type="ARBA" id="ARBA00023164"/>
    </source>
</evidence>
<keyword evidence="12" id="KW-0560">Oxidoreductase</keyword>
<dbReference type="EMBL" id="FOAA01000013">
    <property type="protein sequence ID" value="SEL32712.1"/>
    <property type="molecule type" value="Genomic_DNA"/>
</dbReference>
<dbReference type="NCBIfam" id="NF008730">
    <property type="entry name" value="PRK11750.1"/>
    <property type="match status" value="1"/>
</dbReference>
<sequence length="1557" mass="171056">MSFHALPPEQGLYDPSLERDACGVGFVCHIRNEKSHRIVAQGLEILERINHRGAVGADPKAGDGAGILVQIPDAFFRSKVGFDLPEVGRYGVGVIFLPQDAGLREQMQTIIEKHIQEGGQSVLGWRDVPVDNSDLGESVLPSEPVVRQVFIGQGDNCPDQDAFERKLFVIRKRMDNDIRDAGHGVDACYVCSMSSRTVNYKGMLLAGQVGHYYLDLQDETFVSALALVHQRFSTNTFPTWDLAQPFRMVCHNGEINTLRGNVNWMAARRHTMRSEVLGDDLDTIWPLIPEGQSDSACFDNALELLVMGGYSLAHAMMILIPEAWSGNTLMDEKRRAFYEYHMALMEPWDGPAAMCFTDGRQIGATLDRNGLRPARYLVTNDDMVILGSEMGVLDIPEERIVKKWRLQPGRMLLIDLEEGRIISDDEVKAQLSEARPYGEWLKKTQIRLEDLPTGVGPMAPDDATLLDYQQAFGYTQEDLKFLLTPMVLTGQEAVGSMGADNPPSVLSTRPKNLSNYFKQNFAQVTNPPIDPIREELVMSLVCMIGPRPNLLGINEAGQHWRLETPQPVLTNQDLERIRHIEYNSSGAFRTRTLDVCYAASEGAEGMETALETLCAKAEQAVLDGFNILILSDRDTNQDRVPIPMLLATSAVHHHLIDKGLRTSSGIVVETGAALEVHHFATLEGYGAEAINPYLAFDTIQSMLDRLPERLSFEEAQKRYIKAVGKGLLKVMSKMGISTLESYCGAQIFDAVGLNTPFVDQYFSGTQTRVEGIGLAQVAEEAVRWHQQAYGHAEIYRDQLDVGGDYAFRLRGESHVWNPDTIAKLQHATRANDAATFAEFSRMIDEQTENLLTFRGLMDFRFADREIPLDEVEPAKEIVKRFATGAMSFGSISHEAHSTLAKAMNAIGGKSNTGEGGEEPERFLPLADGARNPERSAIKQVASGRFGVTTEYLVNADDIQIKVAQGAKPGEGGQLPGHKVNAQIARVRHSTPGVALISPPPHHDIYSIEDLAQLIHDLKNVNPKARVSVKLVSEVGVGTVAAGVSKAHADHITIAGYDGGTGASPLTSIKHAGSSWEIGLAETHQTLVMNRLRGRVSLQVDGGLRTGRDVVIGALLGADEFGFATAPLIVEGCIMMRKCHLNTCPVGVATQDPELRKRFTGKPEHVINYFFFVAEEVRRLMAKLGFRTMDEMIGQADRLEMRRAINHWKAEGLDYTKLLTRPDVGPDVAIRHCELQDHGLDKALDHQLIQQAEPALSQGKPVTIQTEIRNFHRTVGTMLSGRVAERYGHGGLPDDTIHIKATGTGGQSFGAWLAKGVTIEMEGEANDYVGKGLSGGRIIIYPPARSAINPAEDNIIVGNTVLYGAISGEVFFRGVAGERFCVRNSGATAVVEGVGDHGCEYMTGGIMVCLGSTGRNFAAGMSGGIAYVLDEDGSFADRCNQAMVELEPIAAEDDALESWDHQGGDLETHGRVDVSHDMTRFDAQRLKSLIQRHLDYTGSTRAKTILDDWEAWLPRFVKVMPVDYRRALEDLQSQKARPPEPNKPPKASQTLEGSATHG</sequence>
<comment type="cofactor">
    <cofactor evidence="3">
        <name>FAD</name>
        <dbReference type="ChEBI" id="CHEBI:57692"/>
    </cofactor>
</comment>
<evidence type="ECO:0000256" key="10">
    <source>
        <dbReference type="ARBA" id="ARBA00022827"/>
    </source>
</evidence>
<keyword evidence="7" id="KW-0285">Flavoprotein</keyword>
<evidence type="ECO:0000256" key="18">
    <source>
        <dbReference type="ARBA" id="ARBA00048151"/>
    </source>
</evidence>
<dbReference type="InterPro" id="IPR050711">
    <property type="entry name" value="ET-N_metabolism_enzyme"/>
</dbReference>
<dbReference type="FunFam" id="3.20.20.70:FF:000053">
    <property type="entry name" value="Glutamate synthase large subunit"/>
    <property type="match status" value="1"/>
</dbReference>
<dbReference type="PROSITE" id="PS51278">
    <property type="entry name" value="GATASE_TYPE_2"/>
    <property type="match status" value="1"/>
</dbReference>
<evidence type="ECO:0000256" key="19">
    <source>
        <dbReference type="ARBA" id="ARBA00072108"/>
    </source>
</evidence>
<dbReference type="OrthoDB" id="9758182at2"/>
<dbReference type="PANTHER" id="PTHR11938">
    <property type="entry name" value="FAD NADPH DEHYDROGENASE/OXIDOREDUCTASE"/>
    <property type="match status" value="1"/>
</dbReference>
<dbReference type="SUPFAM" id="SSF69336">
    <property type="entry name" value="Alpha subunit of glutamate synthase, C-terminal domain"/>
    <property type="match status" value="1"/>
</dbReference>
<comment type="pathway">
    <text evidence="17">Amino-acid biosynthesis; L-glutamate biosynthesis via GLT pathway; L-glutamate from 2-oxoglutarate and L-glutamine (NADP(+) route): step 1/1.</text>
</comment>
<dbReference type="InterPro" id="IPR002489">
    <property type="entry name" value="Glu_synth_asu_C"/>
</dbReference>